<proteinExistence type="predicted"/>
<evidence type="ECO:0000313" key="2">
    <source>
        <dbReference type="Proteomes" id="UP000006426"/>
    </source>
</evidence>
<geneLocation type="plasmid" evidence="2">
    <name>pmppla107</name>
</geneLocation>
<evidence type="ECO:0000313" key="1">
    <source>
        <dbReference type="EMBL" id="AXH59479.1"/>
    </source>
</evidence>
<dbReference type="EMBL" id="CP031226">
    <property type="protein sequence ID" value="AXH59479.1"/>
    <property type="molecule type" value="Genomic_DNA"/>
</dbReference>
<organism evidence="1 2">
    <name type="scientific">Pseudomonas amygdali pv. lachrymans str. M301315</name>
    <dbReference type="NCBI Taxonomy" id="629260"/>
    <lineage>
        <taxon>Bacteria</taxon>
        <taxon>Pseudomonadati</taxon>
        <taxon>Pseudomonadota</taxon>
        <taxon>Gammaproteobacteria</taxon>
        <taxon>Pseudomonadales</taxon>
        <taxon>Pseudomonadaceae</taxon>
        <taxon>Pseudomonas</taxon>
        <taxon>Pseudomonas amygdali</taxon>
    </lineage>
</organism>
<keyword evidence="1" id="KW-0614">Plasmid</keyword>
<dbReference type="AlphaFoldDB" id="A0AAD0M467"/>
<sequence length="310" mass="34349">MSDQYLFGPHKISDLLAVQEGLAPHVFGVDVDAFSPLTLSEIKSIGFVAKIVGGQFDYELLDTMIQYRQVHCPIFLEVPFDFPMTAKDVLIVAHSVESNVIVTPPTSGSPEDWVKWASYVEEFLAALLDLPQFGQEVLPVTSYIQYMSMREMGYQPATLTDNSMMHEYFEKDMDATTMDGLKERLHATVLGYYGGEEGFGVMVHSTLSALHDNLKTMGEQALTRIQEALDNGDREVISKAIMEMLERKSFPSESSAQTIVNAAMAHDSGVLVGLEVQLGLLASTEYDEAAMEALSSLIVDLRQLSLYRKA</sequence>
<dbReference type="Proteomes" id="UP000006426">
    <property type="component" value="Plasmid pmppla107"/>
</dbReference>
<gene>
    <name evidence="1" type="ORF">PLA107_030090</name>
</gene>
<dbReference type="GeneID" id="39474575"/>
<dbReference type="RefSeq" id="WP_005742330.1">
    <property type="nucleotide sequence ID" value="NZ_CP031226.1"/>
</dbReference>
<name>A0AAD0M467_PSEAV</name>
<accession>A0AAD0M467</accession>
<protein>
    <submittedName>
        <fullName evidence="1">Uncharacterized protein</fullName>
    </submittedName>
</protein>
<reference evidence="1 2" key="1">
    <citation type="journal article" date="2011" name="PLoS Pathog.">
        <title>Dynamic evolution of pathogenicity revealed by sequencing and comparative genomics of 19 Pseudomonas syringae isolates.</title>
        <authorList>
            <person name="Baltrus D.A."/>
            <person name="Nishimura M.T."/>
            <person name="Romanchuk A."/>
            <person name="Chang J.H."/>
            <person name="Mukhtar M.S."/>
            <person name="Cherkis K."/>
            <person name="Roach J."/>
            <person name="Grant S.R."/>
            <person name="Jones C.D."/>
            <person name="Dangl J.L."/>
        </authorList>
    </citation>
    <scope>NUCLEOTIDE SEQUENCE [LARGE SCALE GENOMIC DNA]</scope>
    <source>
        <strain evidence="1 2">M301315</strain>
    </source>
</reference>